<gene>
    <name evidence="4" type="ORF">SAMN05421811_11922</name>
</gene>
<dbReference type="InterPro" id="IPR016181">
    <property type="entry name" value="Acyl_CoA_acyltransferase"/>
</dbReference>
<dbReference type="PANTHER" id="PTHR43877">
    <property type="entry name" value="AMINOALKYLPHOSPHONATE N-ACETYLTRANSFERASE-RELATED-RELATED"/>
    <property type="match status" value="1"/>
</dbReference>
<evidence type="ECO:0000313" key="5">
    <source>
        <dbReference type="Proteomes" id="UP000199361"/>
    </source>
</evidence>
<dbReference type="GO" id="GO:0005840">
    <property type="term" value="C:ribosome"/>
    <property type="evidence" value="ECO:0007669"/>
    <property type="project" value="UniProtKB-KW"/>
</dbReference>
<evidence type="ECO:0000259" key="3">
    <source>
        <dbReference type="PROSITE" id="PS51186"/>
    </source>
</evidence>
<evidence type="ECO:0000313" key="4">
    <source>
        <dbReference type="EMBL" id="SEU41306.1"/>
    </source>
</evidence>
<evidence type="ECO:0000256" key="1">
    <source>
        <dbReference type="ARBA" id="ARBA00022679"/>
    </source>
</evidence>
<keyword evidence="4" id="KW-0689">Ribosomal protein</keyword>
<sequence>MSYELRAARPEDSGVIEEVRLATWRVAYRDIMPADFLAGLEVRPEIVRNRADALASGQVRGRVGVRDDVRGFALYGPSRDEDVPGMEVYAIYVLPEEFSTGMGRALMASAVEDLASSGHREAGLWVLAANARARRFYERFGFSLSGRSKMLPDPPLEEVHYRMDLAGGARSGVPAGA</sequence>
<dbReference type="RefSeq" id="WP_091092028.1">
    <property type="nucleotide sequence ID" value="NZ_FOHX01000019.1"/>
</dbReference>
<dbReference type="GO" id="GO:0016747">
    <property type="term" value="F:acyltransferase activity, transferring groups other than amino-acyl groups"/>
    <property type="evidence" value="ECO:0007669"/>
    <property type="project" value="InterPro"/>
</dbReference>
<keyword evidence="2" id="KW-0012">Acyltransferase</keyword>
<reference evidence="4 5" key="1">
    <citation type="submission" date="2016-10" db="EMBL/GenBank/DDBJ databases">
        <authorList>
            <person name="de Groot N.N."/>
        </authorList>
    </citation>
    <scope>NUCLEOTIDE SEQUENCE [LARGE SCALE GENOMIC DNA]</scope>
    <source>
        <strain evidence="4 5">CGMCC 4.5598</strain>
    </source>
</reference>
<dbReference type="Pfam" id="PF00583">
    <property type="entry name" value="Acetyltransf_1"/>
    <property type="match status" value="1"/>
</dbReference>
<dbReference type="STRING" id="568860.SAMN05421811_11922"/>
<keyword evidence="1" id="KW-0808">Transferase</keyword>
<accession>A0A1I0LMG9</accession>
<dbReference type="Gene3D" id="3.40.630.30">
    <property type="match status" value="1"/>
</dbReference>
<feature type="domain" description="N-acetyltransferase" evidence="3">
    <location>
        <begin position="3"/>
        <end position="168"/>
    </location>
</feature>
<organism evidence="4 5">
    <name type="scientific">Nonomuraea wenchangensis</name>
    <dbReference type="NCBI Taxonomy" id="568860"/>
    <lineage>
        <taxon>Bacteria</taxon>
        <taxon>Bacillati</taxon>
        <taxon>Actinomycetota</taxon>
        <taxon>Actinomycetes</taxon>
        <taxon>Streptosporangiales</taxon>
        <taxon>Streptosporangiaceae</taxon>
        <taxon>Nonomuraea</taxon>
    </lineage>
</organism>
<proteinExistence type="predicted"/>
<dbReference type="AlphaFoldDB" id="A0A1I0LMG9"/>
<dbReference type="PROSITE" id="PS51186">
    <property type="entry name" value="GNAT"/>
    <property type="match status" value="1"/>
</dbReference>
<dbReference type="InterPro" id="IPR000182">
    <property type="entry name" value="GNAT_dom"/>
</dbReference>
<dbReference type="SUPFAM" id="SSF55729">
    <property type="entry name" value="Acyl-CoA N-acyltransferases (Nat)"/>
    <property type="match status" value="1"/>
</dbReference>
<protein>
    <submittedName>
        <fullName evidence="4">Ribosomal protein S18 acetylase RimI</fullName>
    </submittedName>
</protein>
<dbReference type="CDD" id="cd04301">
    <property type="entry name" value="NAT_SF"/>
    <property type="match status" value="1"/>
</dbReference>
<keyword evidence="5" id="KW-1185">Reference proteome</keyword>
<evidence type="ECO:0000256" key="2">
    <source>
        <dbReference type="ARBA" id="ARBA00023315"/>
    </source>
</evidence>
<dbReference type="InterPro" id="IPR050832">
    <property type="entry name" value="Bact_Acetyltransf"/>
</dbReference>
<name>A0A1I0LMG9_9ACTN</name>
<keyword evidence="4" id="KW-0687">Ribonucleoprotein</keyword>
<dbReference type="EMBL" id="FOHX01000019">
    <property type="protein sequence ID" value="SEU41306.1"/>
    <property type="molecule type" value="Genomic_DNA"/>
</dbReference>
<dbReference type="OrthoDB" id="5243635at2"/>
<dbReference type="Proteomes" id="UP000199361">
    <property type="component" value="Unassembled WGS sequence"/>
</dbReference>